<keyword evidence="2" id="KW-0472">Membrane</keyword>
<feature type="transmembrane region" description="Helical" evidence="2">
    <location>
        <begin position="125"/>
        <end position="144"/>
    </location>
</feature>
<feature type="transmembrane region" description="Helical" evidence="2">
    <location>
        <begin position="93"/>
        <end position="119"/>
    </location>
</feature>
<proteinExistence type="predicted"/>
<reference evidence="3 4" key="1">
    <citation type="submission" date="2024-01" db="EMBL/GenBank/DDBJ databases">
        <authorList>
            <person name="Botero Cardona J."/>
        </authorList>
    </citation>
    <scope>NUCLEOTIDE SEQUENCE [LARGE SCALE GENOMIC DNA]</scope>
    <source>
        <strain evidence="3 4">LMG 33000</strain>
    </source>
</reference>
<evidence type="ECO:0000256" key="1">
    <source>
        <dbReference type="ARBA" id="ARBA00004651"/>
    </source>
</evidence>
<evidence type="ECO:0000256" key="2">
    <source>
        <dbReference type="SAM" id="Phobius"/>
    </source>
</evidence>
<name>A0ABP0ETG7_9LACO</name>
<dbReference type="EMBL" id="CAWVOH010000002">
    <property type="protein sequence ID" value="CAK8054481.1"/>
    <property type="molecule type" value="Genomic_DNA"/>
</dbReference>
<gene>
    <name evidence="3" type="ORF">R54876_GBNLAHCA_01050</name>
</gene>
<protein>
    <submittedName>
        <fullName evidence="3">Na+/melibiose symporter or related transporter (MelB)</fullName>
    </submittedName>
</protein>
<evidence type="ECO:0000313" key="3">
    <source>
        <dbReference type="EMBL" id="CAK8054481.1"/>
    </source>
</evidence>
<keyword evidence="4" id="KW-1185">Reference proteome</keyword>
<dbReference type="InterPro" id="IPR036259">
    <property type="entry name" value="MFS_trans_sf"/>
</dbReference>
<keyword evidence="2" id="KW-0812">Transmembrane</keyword>
<accession>A0ABP0ETG7</accession>
<organism evidence="3 4">
    <name type="scientific">Eupransor demetentiae</name>
    <dbReference type="NCBI Taxonomy" id="3109584"/>
    <lineage>
        <taxon>Bacteria</taxon>
        <taxon>Bacillati</taxon>
        <taxon>Bacillota</taxon>
        <taxon>Bacilli</taxon>
        <taxon>Lactobacillales</taxon>
        <taxon>Lactobacillaceae</taxon>
        <taxon>Eupransor</taxon>
    </lineage>
</organism>
<dbReference type="Gene3D" id="1.20.1250.20">
    <property type="entry name" value="MFS general substrate transporter like domains"/>
    <property type="match status" value="1"/>
</dbReference>
<comment type="subcellular location">
    <subcellularLocation>
        <location evidence="1">Cell membrane</location>
        <topology evidence="1">Multi-pass membrane protein</topology>
    </subcellularLocation>
</comment>
<dbReference type="InterPro" id="IPR011701">
    <property type="entry name" value="MFS"/>
</dbReference>
<dbReference type="Pfam" id="PF07690">
    <property type="entry name" value="MFS_1"/>
    <property type="match status" value="1"/>
</dbReference>
<comment type="caution">
    <text evidence="3">The sequence shown here is derived from an EMBL/GenBank/DDBJ whole genome shotgun (WGS) entry which is preliminary data.</text>
</comment>
<keyword evidence="2" id="KW-1133">Transmembrane helix</keyword>
<feature type="transmembrane region" description="Helical" evidence="2">
    <location>
        <begin position="32"/>
        <end position="51"/>
    </location>
</feature>
<dbReference type="Proteomes" id="UP001314241">
    <property type="component" value="Unassembled WGS sequence"/>
</dbReference>
<feature type="transmembrane region" description="Helical" evidence="2">
    <location>
        <begin position="57"/>
        <end position="81"/>
    </location>
</feature>
<evidence type="ECO:0000313" key="4">
    <source>
        <dbReference type="Proteomes" id="UP001314241"/>
    </source>
</evidence>
<dbReference type="SUPFAM" id="SSF103473">
    <property type="entry name" value="MFS general substrate transporter"/>
    <property type="match status" value="1"/>
</dbReference>
<feature type="transmembrane region" description="Helical" evidence="2">
    <location>
        <begin position="6"/>
        <end position="25"/>
    </location>
</feature>
<sequence length="149" mass="16380">MGGNLIGIYSGLYCLVAVIVTIFLARLKKENFRIALSIAMFLSAFSFGMMYFAHDLIWMTIAFVIFGAGWAGLNIYPVTFITDAVSREYMGSYIGLMNVQICIPQIAASLLSVVVLPLFKGSMPAMILFSAFFFLAAAFSSLLIKNKDI</sequence>